<dbReference type="InterPro" id="IPR023210">
    <property type="entry name" value="NADP_OxRdtase_dom"/>
</dbReference>
<evidence type="ECO:0000256" key="1">
    <source>
        <dbReference type="ARBA" id="ARBA00023002"/>
    </source>
</evidence>
<reference evidence="3 4" key="1">
    <citation type="submission" date="2019-06" db="EMBL/GenBank/DDBJ databases">
        <title>Sequencing the genomes of 1000 actinobacteria strains.</title>
        <authorList>
            <person name="Klenk H.-P."/>
        </authorList>
    </citation>
    <scope>NUCLEOTIDE SEQUENCE [LARGE SCALE GENOMIC DNA]</scope>
    <source>
        <strain evidence="3 4">DSM 102200</strain>
    </source>
</reference>
<keyword evidence="1" id="KW-0560">Oxidoreductase</keyword>
<dbReference type="GO" id="GO:0005829">
    <property type="term" value="C:cytosol"/>
    <property type="evidence" value="ECO:0007669"/>
    <property type="project" value="TreeGrafter"/>
</dbReference>
<comment type="caution">
    <text evidence="3">The sequence shown here is derived from an EMBL/GenBank/DDBJ whole genome shotgun (WGS) entry which is preliminary data.</text>
</comment>
<dbReference type="PANTHER" id="PTHR43364:SF4">
    <property type="entry name" value="NAD(P)-LINKED OXIDOREDUCTASE SUPERFAMILY PROTEIN"/>
    <property type="match status" value="1"/>
</dbReference>
<dbReference type="PROSITE" id="PS51257">
    <property type="entry name" value="PROKAR_LIPOPROTEIN"/>
    <property type="match status" value="1"/>
</dbReference>
<dbReference type="PANTHER" id="PTHR43364">
    <property type="entry name" value="NADH-SPECIFIC METHYLGLYOXAL REDUCTASE-RELATED"/>
    <property type="match status" value="1"/>
</dbReference>
<keyword evidence="4" id="KW-1185">Reference proteome</keyword>
<organism evidence="3 4">
    <name type="scientific">Actinoallomurus bryophytorum</name>
    <dbReference type="NCBI Taxonomy" id="1490222"/>
    <lineage>
        <taxon>Bacteria</taxon>
        <taxon>Bacillati</taxon>
        <taxon>Actinomycetota</taxon>
        <taxon>Actinomycetes</taxon>
        <taxon>Streptosporangiales</taxon>
        <taxon>Thermomonosporaceae</taxon>
        <taxon>Actinoallomurus</taxon>
    </lineage>
</organism>
<evidence type="ECO:0000259" key="2">
    <source>
        <dbReference type="Pfam" id="PF00248"/>
    </source>
</evidence>
<dbReference type="Gene3D" id="3.20.20.100">
    <property type="entry name" value="NADP-dependent oxidoreductase domain"/>
    <property type="match status" value="1"/>
</dbReference>
<dbReference type="RefSeq" id="WP_141962767.1">
    <property type="nucleotide sequence ID" value="NZ_VFOZ01000002.1"/>
</dbReference>
<evidence type="ECO:0000313" key="4">
    <source>
        <dbReference type="Proteomes" id="UP000316096"/>
    </source>
</evidence>
<dbReference type="Proteomes" id="UP000316096">
    <property type="component" value="Unassembled WGS sequence"/>
</dbReference>
<gene>
    <name evidence="3" type="ORF">FB559_8100</name>
</gene>
<dbReference type="InterPro" id="IPR050523">
    <property type="entry name" value="AKR_Detox_Biosynth"/>
</dbReference>
<accession>A0A543C131</accession>
<sequence length="324" mass="34591">MRHVRLGGTNLQVPVLVLGCGNFNGIGSAPELFGRGEDEAAAFAVMDRAVELGVTMFDTADSYGGGYSERWIGRWMADRGVRDDLVVTTKVGNPVGDRPADSGLSRRHIFRQVQESLRRLRTDRIDLYLTHAPDPSTPVEETVGAFGELVRTGKILHYGLSNVSGDAAEEVVATADRLGVDRPVNIQDSYSLLDRAGAAGVLEVCARHVIAFTAYSPLAGGWLTGKYRAGRPFPEGSRMTLRPGAYAHLTAESTFAALEGLERHAAERGLSLPTLALAWALTDPAVTGLVLGPRSPEQLTLMSAALDVSLTPSDRAEIARIAAG</sequence>
<dbReference type="OrthoDB" id="9768793at2"/>
<dbReference type="EMBL" id="VFOZ01000002">
    <property type="protein sequence ID" value="TQL90787.1"/>
    <property type="molecule type" value="Genomic_DNA"/>
</dbReference>
<feature type="domain" description="NADP-dependent oxidoreductase" evidence="2">
    <location>
        <begin position="37"/>
        <end position="321"/>
    </location>
</feature>
<name>A0A543C131_9ACTN</name>
<dbReference type="InterPro" id="IPR036812">
    <property type="entry name" value="NAD(P)_OxRdtase_dom_sf"/>
</dbReference>
<evidence type="ECO:0000313" key="3">
    <source>
        <dbReference type="EMBL" id="TQL90787.1"/>
    </source>
</evidence>
<dbReference type="SUPFAM" id="SSF51430">
    <property type="entry name" value="NAD(P)-linked oxidoreductase"/>
    <property type="match status" value="1"/>
</dbReference>
<dbReference type="GO" id="GO:0016491">
    <property type="term" value="F:oxidoreductase activity"/>
    <property type="evidence" value="ECO:0007669"/>
    <property type="project" value="UniProtKB-KW"/>
</dbReference>
<dbReference type="FunFam" id="3.20.20.100:FF:000004">
    <property type="entry name" value="Oxidoreductase, aldo/keto reductase"/>
    <property type="match status" value="1"/>
</dbReference>
<dbReference type="AlphaFoldDB" id="A0A543C131"/>
<proteinExistence type="predicted"/>
<protein>
    <submittedName>
        <fullName evidence="3">Aryl-alcohol dehydrogenase-like predicted oxidoreductase</fullName>
    </submittedName>
</protein>
<dbReference type="Pfam" id="PF00248">
    <property type="entry name" value="Aldo_ket_red"/>
    <property type="match status" value="1"/>
</dbReference>